<dbReference type="AlphaFoldDB" id="C1N741"/>
<evidence type="ECO:0000313" key="2">
    <source>
        <dbReference type="EMBL" id="EEH52209.1"/>
    </source>
</evidence>
<evidence type="ECO:0000256" key="1">
    <source>
        <dbReference type="SAM" id="MobiDB-lite"/>
    </source>
</evidence>
<feature type="region of interest" description="Disordered" evidence="1">
    <location>
        <begin position="17"/>
        <end position="56"/>
    </location>
</feature>
<dbReference type="Proteomes" id="UP000001876">
    <property type="component" value="Unassembled WGS sequence"/>
</dbReference>
<dbReference type="GO" id="GO:0003723">
    <property type="term" value="F:RNA binding"/>
    <property type="evidence" value="ECO:0007669"/>
    <property type="project" value="InterPro"/>
</dbReference>
<dbReference type="PROSITE" id="PS50890">
    <property type="entry name" value="PUA"/>
    <property type="match status" value="1"/>
</dbReference>
<dbReference type="EMBL" id="GG663749">
    <property type="protein sequence ID" value="EEH52209.1"/>
    <property type="molecule type" value="Genomic_DNA"/>
</dbReference>
<keyword evidence="3" id="KW-1185">Reference proteome</keyword>
<dbReference type="InterPro" id="IPR040183">
    <property type="entry name" value="THUMPD1-like"/>
</dbReference>
<accession>C1N741</accession>
<dbReference type="PANTHER" id="PTHR13452:SF13">
    <property type="entry name" value="OS02G0672400 PROTEIN"/>
    <property type="match status" value="1"/>
</dbReference>
<dbReference type="PANTHER" id="PTHR13452">
    <property type="entry name" value="THUMP DOMAIN CONTAINING PROTEIN 1-RELATED"/>
    <property type="match status" value="1"/>
</dbReference>
<sequence length="365" mass="37706">MVPLSLDALRWEAEAEMRRKAPREIDGADVAKKRRKTAADGDGGDDDANNDHDPGSIELDVSLERYEYAAPAVILSGNGGACGFAITCQFMREKSATKEAMALLAPHCRAYALNPVKMPGRGFVFVRLSERTPATTADADAAPPPPSEAVSAIVRDVVRAVAAAGSAGKPRWVEKMAPVQFTCDAGDVAARVAARADGWHALAAAEAKARGDGKKVNFAVVYRNRFRSDAFASGGGGKGAAEKEKEKDADAADADADADADAKKTNLNPFSRALVLPAVAAAVQDALRGANDGGADASSFEIGVDLRDPDVVVFVEVLSVPDAGGAGAPSGRFARRLAVGVASKSSGTFAAKKKGIEAASLKGLS</sequence>
<feature type="compositionally biased region" description="Basic and acidic residues" evidence="1">
    <location>
        <begin position="240"/>
        <end position="250"/>
    </location>
</feature>
<gene>
    <name evidence="2" type="ORF">MICPUCDRAFT_65874</name>
</gene>
<dbReference type="GeneID" id="9689108"/>
<protein>
    <submittedName>
        <fullName evidence="2">Predicted protein</fullName>
    </submittedName>
</protein>
<feature type="compositionally biased region" description="Basic and acidic residues" evidence="1">
    <location>
        <begin position="17"/>
        <end position="31"/>
    </location>
</feature>
<proteinExistence type="predicted"/>
<dbReference type="OMA" id="ANNDHDP"/>
<dbReference type="GO" id="GO:0006400">
    <property type="term" value="P:tRNA modification"/>
    <property type="evidence" value="ECO:0007669"/>
    <property type="project" value="InterPro"/>
</dbReference>
<dbReference type="KEGG" id="mpp:MICPUCDRAFT_65874"/>
<name>C1N741_MICPC</name>
<dbReference type="OrthoDB" id="544890at2759"/>
<dbReference type="RefSeq" id="XP_003063836.1">
    <property type="nucleotide sequence ID" value="XM_003063790.1"/>
</dbReference>
<feature type="region of interest" description="Disordered" evidence="1">
    <location>
        <begin position="232"/>
        <end position="257"/>
    </location>
</feature>
<organism evidence="3">
    <name type="scientific">Micromonas pusilla (strain CCMP1545)</name>
    <name type="common">Picoplanktonic green alga</name>
    <dbReference type="NCBI Taxonomy" id="564608"/>
    <lineage>
        <taxon>Eukaryota</taxon>
        <taxon>Viridiplantae</taxon>
        <taxon>Chlorophyta</taxon>
        <taxon>Mamiellophyceae</taxon>
        <taxon>Mamiellales</taxon>
        <taxon>Mamiellaceae</taxon>
        <taxon>Micromonas</taxon>
    </lineage>
</organism>
<evidence type="ECO:0000313" key="3">
    <source>
        <dbReference type="Proteomes" id="UP000001876"/>
    </source>
</evidence>
<reference evidence="2 3" key="1">
    <citation type="journal article" date="2009" name="Science">
        <title>Green evolution and dynamic adaptations revealed by genomes of the marine picoeukaryotes Micromonas.</title>
        <authorList>
            <person name="Worden A.Z."/>
            <person name="Lee J.H."/>
            <person name="Mock T."/>
            <person name="Rouze P."/>
            <person name="Simmons M.P."/>
            <person name="Aerts A.L."/>
            <person name="Allen A.E."/>
            <person name="Cuvelier M.L."/>
            <person name="Derelle E."/>
            <person name="Everett M.V."/>
            <person name="Foulon E."/>
            <person name="Grimwood J."/>
            <person name="Gundlach H."/>
            <person name="Henrissat B."/>
            <person name="Napoli C."/>
            <person name="McDonald S.M."/>
            <person name="Parker M.S."/>
            <person name="Rombauts S."/>
            <person name="Salamov A."/>
            <person name="Von Dassow P."/>
            <person name="Badger J.H."/>
            <person name="Coutinho P.M."/>
            <person name="Demir E."/>
            <person name="Dubchak I."/>
            <person name="Gentemann C."/>
            <person name="Eikrem W."/>
            <person name="Gready J.E."/>
            <person name="John U."/>
            <person name="Lanier W."/>
            <person name="Lindquist E.A."/>
            <person name="Lucas S."/>
            <person name="Mayer K.F."/>
            <person name="Moreau H."/>
            <person name="Not F."/>
            <person name="Otillar R."/>
            <person name="Panaud O."/>
            <person name="Pangilinan J."/>
            <person name="Paulsen I."/>
            <person name="Piegu B."/>
            <person name="Poliakov A."/>
            <person name="Robbens S."/>
            <person name="Schmutz J."/>
            <person name="Toulza E."/>
            <person name="Wyss T."/>
            <person name="Zelensky A."/>
            <person name="Zhou K."/>
            <person name="Armbrust E.V."/>
            <person name="Bhattacharya D."/>
            <person name="Goodenough U.W."/>
            <person name="Van de Peer Y."/>
            <person name="Grigoriev I.V."/>
        </authorList>
    </citation>
    <scope>NUCLEOTIDE SEQUENCE [LARGE SCALE GENOMIC DNA]</scope>
    <source>
        <strain evidence="2 3">CCMP1545</strain>
    </source>
</reference>